<feature type="compositionally biased region" description="Acidic residues" evidence="1">
    <location>
        <begin position="15"/>
        <end position="25"/>
    </location>
</feature>
<feature type="region of interest" description="Disordered" evidence="1">
    <location>
        <begin position="1"/>
        <end position="51"/>
    </location>
</feature>
<name>A0A803PMJ6_CANSA</name>
<protein>
    <submittedName>
        <fullName evidence="2">Uncharacterized protein</fullName>
    </submittedName>
</protein>
<evidence type="ECO:0000313" key="2">
    <source>
        <dbReference type="EnsemblPlants" id="cds.evm.model.05.1734"/>
    </source>
</evidence>
<feature type="region of interest" description="Disordered" evidence="1">
    <location>
        <begin position="66"/>
        <end position="104"/>
    </location>
</feature>
<dbReference type="EnsemblPlants" id="evm.model.05.1734">
    <property type="protein sequence ID" value="cds.evm.model.05.1734"/>
    <property type="gene ID" value="evm.TU.05.1734"/>
</dbReference>
<sequence length="104" mass="11230">MKKMMAQLRAKFGDLDEGDSDDDPSVECVRGNTRENPTNVRTSAPVQDKGKAKMYEETDAFWLGCPSTQKGHVAPKGTSTKVIKPKGRKNHPSDSVNHDGGTGG</sequence>
<organism evidence="2 3">
    <name type="scientific">Cannabis sativa</name>
    <name type="common">Hemp</name>
    <name type="synonym">Marijuana</name>
    <dbReference type="NCBI Taxonomy" id="3483"/>
    <lineage>
        <taxon>Eukaryota</taxon>
        <taxon>Viridiplantae</taxon>
        <taxon>Streptophyta</taxon>
        <taxon>Embryophyta</taxon>
        <taxon>Tracheophyta</taxon>
        <taxon>Spermatophyta</taxon>
        <taxon>Magnoliopsida</taxon>
        <taxon>eudicotyledons</taxon>
        <taxon>Gunneridae</taxon>
        <taxon>Pentapetalae</taxon>
        <taxon>rosids</taxon>
        <taxon>fabids</taxon>
        <taxon>Rosales</taxon>
        <taxon>Cannabaceae</taxon>
        <taxon>Cannabis</taxon>
    </lineage>
</organism>
<dbReference type="Proteomes" id="UP000596661">
    <property type="component" value="Chromosome 5"/>
</dbReference>
<reference evidence="2" key="1">
    <citation type="submission" date="2018-11" db="EMBL/GenBank/DDBJ databases">
        <authorList>
            <person name="Grassa J C."/>
        </authorList>
    </citation>
    <scope>NUCLEOTIDE SEQUENCE [LARGE SCALE GENOMIC DNA]</scope>
</reference>
<evidence type="ECO:0000256" key="1">
    <source>
        <dbReference type="SAM" id="MobiDB-lite"/>
    </source>
</evidence>
<reference evidence="2" key="2">
    <citation type="submission" date="2021-03" db="UniProtKB">
        <authorList>
            <consortium name="EnsemblPlants"/>
        </authorList>
    </citation>
    <scope>IDENTIFICATION</scope>
</reference>
<keyword evidence="3" id="KW-1185">Reference proteome</keyword>
<dbReference type="Gramene" id="evm.model.05.1734">
    <property type="protein sequence ID" value="cds.evm.model.05.1734"/>
    <property type="gene ID" value="evm.TU.05.1734"/>
</dbReference>
<dbReference type="AlphaFoldDB" id="A0A803PMJ6"/>
<accession>A0A803PMJ6</accession>
<proteinExistence type="predicted"/>
<evidence type="ECO:0000313" key="3">
    <source>
        <dbReference type="Proteomes" id="UP000596661"/>
    </source>
</evidence>
<feature type="compositionally biased region" description="Polar residues" evidence="1">
    <location>
        <begin position="34"/>
        <end position="45"/>
    </location>
</feature>
<dbReference type="EMBL" id="UZAU01000544">
    <property type="status" value="NOT_ANNOTATED_CDS"/>
    <property type="molecule type" value="Genomic_DNA"/>
</dbReference>